<dbReference type="Proteomes" id="UP001221189">
    <property type="component" value="Unassembled WGS sequence"/>
</dbReference>
<dbReference type="EMBL" id="JAQQXT010000011">
    <property type="protein sequence ID" value="MDC8773339.1"/>
    <property type="molecule type" value="Genomic_DNA"/>
</dbReference>
<keyword evidence="2" id="KW-1185">Reference proteome</keyword>
<gene>
    <name evidence="1" type="ORF">PRZ03_17285</name>
</gene>
<proteinExistence type="predicted"/>
<comment type="caution">
    <text evidence="1">The sequence shown here is derived from an EMBL/GenBank/DDBJ whole genome shotgun (WGS) entry which is preliminary data.</text>
</comment>
<sequence length="147" mass="16505">MSKLPTTTQAAQPFLRFAVRITPTRGADAAVMRQFVGRFDEFLAQADLYFGGSPWLFVVRSDSRDLTVADQVEILNWILEDEIGASAAISPLTRCVADDLNEDSAWLLANRQDLAVAAINWLYRWDRIDAGMFFRILARGAVTQVHQ</sequence>
<name>A0ABT5KIT5_9BURK</name>
<evidence type="ECO:0000313" key="2">
    <source>
        <dbReference type="Proteomes" id="UP001221189"/>
    </source>
</evidence>
<reference evidence="1 2" key="1">
    <citation type="submission" date="2022-10" db="EMBL/GenBank/DDBJ databases">
        <title>Paucibacter sp. hw1 Genome sequencing.</title>
        <authorList>
            <person name="Park S."/>
        </authorList>
    </citation>
    <scope>NUCLEOTIDE SEQUENCE [LARGE SCALE GENOMIC DNA]</scope>
    <source>
        <strain evidence="2">hw1</strain>
    </source>
</reference>
<organism evidence="1 2">
    <name type="scientific">Roseateles albus</name>
    <dbReference type="NCBI Taxonomy" id="2987525"/>
    <lineage>
        <taxon>Bacteria</taxon>
        <taxon>Pseudomonadati</taxon>
        <taxon>Pseudomonadota</taxon>
        <taxon>Betaproteobacteria</taxon>
        <taxon>Burkholderiales</taxon>
        <taxon>Sphaerotilaceae</taxon>
        <taxon>Roseateles</taxon>
    </lineage>
</organism>
<accession>A0ABT5KIT5</accession>
<protein>
    <submittedName>
        <fullName evidence="1">Uncharacterized protein</fullName>
    </submittedName>
</protein>
<evidence type="ECO:0000313" key="1">
    <source>
        <dbReference type="EMBL" id="MDC8773339.1"/>
    </source>
</evidence>
<dbReference type="RefSeq" id="WP_273601474.1">
    <property type="nucleotide sequence ID" value="NZ_JAQQXT010000011.1"/>
</dbReference>